<evidence type="ECO:0000256" key="4">
    <source>
        <dbReference type="ARBA" id="ARBA00022679"/>
    </source>
</evidence>
<dbReference type="CDD" id="cd19952">
    <property type="entry name" value="GT29"/>
    <property type="match status" value="1"/>
</dbReference>
<evidence type="ECO:0000256" key="11">
    <source>
        <dbReference type="SAM" id="MobiDB-lite"/>
    </source>
</evidence>
<dbReference type="PANTHER" id="PTHR11987:SF36">
    <property type="entry name" value="SIA-ALPHA-2,3-GAL-BETA-1,4-GLCNAC-R:ALPHA 2,8-SIALYLTRANSFERASE"/>
    <property type="match status" value="1"/>
</dbReference>
<dbReference type="Pfam" id="PF00777">
    <property type="entry name" value="Glyco_transf_29"/>
    <property type="match status" value="1"/>
</dbReference>
<evidence type="ECO:0000313" key="13">
    <source>
        <dbReference type="EMBL" id="GHP03901.1"/>
    </source>
</evidence>
<keyword evidence="9 12" id="KW-0472">Membrane</keyword>
<comment type="similarity">
    <text evidence="2">Belongs to the glycosyltransferase 29 family.</text>
</comment>
<evidence type="ECO:0000256" key="7">
    <source>
        <dbReference type="ARBA" id="ARBA00022989"/>
    </source>
</evidence>
<gene>
    <name evidence="13" type="ORF">PPROV_000265500</name>
</gene>
<dbReference type="Gene3D" id="3.90.1480.20">
    <property type="entry name" value="Glycosyl transferase family 29"/>
    <property type="match status" value="1"/>
</dbReference>
<evidence type="ECO:0000256" key="10">
    <source>
        <dbReference type="ARBA" id="ARBA00023180"/>
    </source>
</evidence>
<dbReference type="EMBL" id="BNJQ01000006">
    <property type="protein sequence ID" value="GHP03901.1"/>
    <property type="molecule type" value="Genomic_DNA"/>
</dbReference>
<dbReference type="GO" id="GO:0008373">
    <property type="term" value="F:sialyltransferase activity"/>
    <property type="evidence" value="ECO:0007669"/>
    <property type="project" value="InterPro"/>
</dbReference>
<dbReference type="Proteomes" id="UP000660262">
    <property type="component" value="Unassembled WGS sequence"/>
</dbReference>
<evidence type="ECO:0000256" key="8">
    <source>
        <dbReference type="ARBA" id="ARBA00023034"/>
    </source>
</evidence>
<proteinExistence type="inferred from homology"/>
<protein>
    <submittedName>
        <fullName evidence="13">St6galnac4p protein</fullName>
    </submittedName>
</protein>
<dbReference type="InterPro" id="IPR050943">
    <property type="entry name" value="Glycosyltr_29_Sialyltrsf"/>
</dbReference>
<feature type="compositionally biased region" description="Low complexity" evidence="11">
    <location>
        <begin position="104"/>
        <end position="113"/>
    </location>
</feature>
<keyword evidence="5 12" id="KW-0812">Transmembrane</keyword>
<comment type="subcellular location">
    <subcellularLocation>
        <location evidence="1">Golgi apparatus membrane</location>
        <topology evidence="1">Single-pass type II membrane protein</topology>
    </subcellularLocation>
</comment>
<keyword evidence="4" id="KW-0808">Transferase</keyword>
<feature type="region of interest" description="Disordered" evidence="11">
    <location>
        <begin position="148"/>
        <end position="169"/>
    </location>
</feature>
<evidence type="ECO:0000256" key="12">
    <source>
        <dbReference type="SAM" id="Phobius"/>
    </source>
</evidence>
<keyword evidence="7 12" id="KW-1133">Transmembrane helix</keyword>
<keyword evidence="6" id="KW-0735">Signal-anchor</keyword>
<keyword evidence="8" id="KW-0333">Golgi apparatus</keyword>
<feature type="compositionally biased region" description="Basic and acidic residues" evidence="11">
    <location>
        <begin position="148"/>
        <end position="163"/>
    </location>
</feature>
<dbReference type="OrthoDB" id="998973at2759"/>
<evidence type="ECO:0000256" key="5">
    <source>
        <dbReference type="ARBA" id="ARBA00022692"/>
    </source>
</evidence>
<dbReference type="InterPro" id="IPR001675">
    <property type="entry name" value="Glyco_trans_29"/>
</dbReference>
<feature type="region of interest" description="Disordered" evidence="11">
    <location>
        <begin position="79"/>
        <end position="127"/>
    </location>
</feature>
<dbReference type="GO" id="GO:0000139">
    <property type="term" value="C:Golgi membrane"/>
    <property type="evidence" value="ECO:0007669"/>
    <property type="project" value="UniProtKB-SubCell"/>
</dbReference>
<evidence type="ECO:0000256" key="1">
    <source>
        <dbReference type="ARBA" id="ARBA00004323"/>
    </source>
</evidence>
<dbReference type="AlphaFoldDB" id="A0A830HE96"/>
<feature type="transmembrane region" description="Helical" evidence="12">
    <location>
        <begin position="12"/>
        <end position="33"/>
    </location>
</feature>
<name>A0A830HE96_9CHLO</name>
<reference evidence="13" key="1">
    <citation type="submission" date="2020-10" db="EMBL/GenBank/DDBJ databases">
        <title>Unveiling of a novel bifunctional photoreceptor, Dualchrome1, isolated from a cosmopolitan green alga.</title>
        <authorList>
            <person name="Suzuki S."/>
            <person name="Kawachi M."/>
        </authorList>
    </citation>
    <scope>NUCLEOTIDE SEQUENCE</scope>
    <source>
        <strain evidence="13">NIES 2893</strain>
    </source>
</reference>
<keyword evidence="3" id="KW-0328">Glycosyltransferase</keyword>
<organism evidence="13 14">
    <name type="scientific">Pycnococcus provasolii</name>
    <dbReference type="NCBI Taxonomy" id="41880"/>
    <lineage>
        <taxon>Eukaryota</taxon>
        <taxon>Viridiplantae</taxon>
        <taxon>Chlorophyta</taxon>
        <taxon>Pseudoscourfieldiophyceae</taxon>
        <taxon>Pseudoscourfieldiales</taxon>
        <taxon>Pycnococcaceae</taxon>
        <taxon>Pycnococcus</taxon>
    </lineage>
</organism>
<evidence type="ECO:0000256" key="6">
    <source>
        <dbReference type="ARBA" id="ARBA00022968"/>
    </source>
</evidence>
<sequence>MISTATAYRHRVDIRVDIALIAIALISTATVIFPSTPSLKGLAAPFAKVLVCMAPICPHAYCPARTGYGKPSATRDVDGGGADFDHASANDADEHAHRAHGQARHAATTTHVPAHTRHGPRGAGDHHMRVTKKLAQCYGSTRVKNEEVFGEDGPRSVQLDRSRTGRHRPSLLPHVHQMHALIDFMPTYVKHSVFETVESEHAVPESLKQEAFLAGGFHTINKHGLPKLPDRQTVSQILQRRLGISLENIARVQHPNRVSCAIVGAAGHLVHGSETGAGGVKYGKRIDAHDVVIRFNAAPTRGFEAFVGKKTTVRVVSSKWAAEYAKGDSFAHARITSLPIEPNVTFMISPGMNAATSSLPMSKRLAYEKLVDAAKSARRNDVAILKFSRRTHDRARHLLNAYRDCLHWQGFSYDGGDTPSLGLVSTLAFKDMCKTVTLFGFGSPPKMRGSSRIPYQYYSNLAIVESTKTADQSTSPHTEILLLKTLSMESFINVCSWSGRCLIGETAKAYFFEAQDNAAAEREDKGGFGDPKRSALSNIGIYSSWL</sequence>
<evidence type="ECO:0000256" key="3">
    <source>
        <dbReference type="ARBA" id="ARBA00022676"/>
    </source>
</evidence>
<comment type="caution">
    <text evidence="13">The sequence shown here is derived from an EMBL/GenBank/DDBJ whole genome shotgun (WGS) entry which is preliminary data.</text>
</comment>
<dbReference type="InterPro" id="IPR038578">
    <property type="entry name" value="GT29-like_sf"/>
</dbReference>
<feature type="compositionally biased region" description="Basic and acidic residues" evidence="11">
    <location>
        <begin position="79"/>
        <end position="96"/>
    </location>
</feature>
<dbReference type="PANTHER" id="PTHR11987">
    <property type="entry name" value="ALPHA-2,8-SIALYLTRANSFERASE"/>
    <property type="match status" value="1"/>
</dbReference>
<evidence type="ECO:0000256" key="9">
    <source>
        <dbReference type="ARBA" id="ARBA00023136"/>
    </source>
</evidence>
<evidence type="ECO:0000313" key="14">
    <source>
        <dbReference type="Proteomes" id="UP000660262"/>
    </source>
</evidence>
<accession>A0A830HE96</accession>
<keyword evidence="10" id="KW-0325">Glycoprotein</keyword>
<evidence type="ECO:0000256" key="2">
    <source>
        <dbReference type="ARBA" id="ARBA00006003"/>
    </source>
</evidence>
<keyword evidence="14" id="KW-1185">Reference proteome</keyword>